<dbReference type="PANTHER" id="PTHR23519:SF1">
    <property type="entry name" value="AUTOPHAGY-RELATED PROTEIN 22"/>
    <property type="match status" value="1"/>
</dbReference>
<feature type="transmembrane region" description="Helical" evidence="7">
    <location>
        <begin position="298"/>
        <end position="327"/>
    </location>
</feature>
<feature type="transmembrane region" description="Helical" evidence="7">
    <location>
        <begin position="454"/>
        <end position="473"/>
    </location>
</feature>
<evidence type="ECO:0000256" key="7">
    <source>
        <dbReference type="SAM" id="Phobius"/>
    </source>
</evidence>
<protein>
    <submittedName>
        <fullName evidence="9">MFS transporter</fullName>
    </submittedName>
</protein>
<organism evidence="9 10">
    <name type="scientific">Curtobacterium herbarum</name>
    <dbReference type="NCBI Taxonomy" id="150122"/>
    <lineage>
        <taxon>Bacteria</taxon>
        <taxon>Bacillati</taxon>
        <taxon>Actinomycetota</taxon>
        <taxon>Actinomycetes</taxon>
        <taxon>Micrococcales</taxon>
        <taxon>Microbacteriaceae</taxon>
        <taxon>Curtobacterium</taxon>
    </lineage>
</organism>
<dbReference type="Pfam" id="PF11700">
    <property type="entry name" value="ATG22"/>
    <property type="match status" value="1"/>
</dbReference>
<feature type="region of interest" description="Disordered" evidence="6">
    <location>
        <begin position="1"/>
        <end position="31"/>
    </location>
</feature>
<feature type="transmembrane region" description="Helical" evidence="7">
    <location>
        <begin position="131"/>
        <end position="150"/>
    </location>
</feature>
<feature type="transmembrane region" description="Helical" evidence="7">
    <location>
        <begin position="423"/>
        <end position="448"/>
    </location>
</feature>
<comment type="subcellular location">
    <subcellularLocation>
        <location evidence="1">Cell membrane</location>
        <topology evidence="1">Multi-pass membrane protein</topology>
    </subcellularLocation>
</comment>
<dbReference type="SUPFAM" id="SSF103473">
    <property type="entry name" value="MFS general substrate transporter"/>
    <property type="match status" value="1"/>
</dbReference>
<keyword evidence="2" id="KW-0813">Transport</keyword>
<feature type="transmembrane region" description="Helical" evidence="7">
    <location>
        <begin position="389"/>
        <end position="411"/>
    </location>
</feature>
<feature type="transmembrane region" description="Helical" evidence="7">
    <location>
        <begin position="97"/>
        <end position="119"/>
    </location>
</feature>
<feature type="transmembrane region" description="Helical" evidence="7">
    <location>
        <begin position="156"/>
        <end position="179"/>
    </location>
</feature>
<feature type="transmembrane region" description="Helical" evidence="7">
    <location>
        <begin position="333"/>
        <end position="352"/>
    </location>
</feature>
<proteinExistence type="predicted"/>
<feature type="transmembrane region" description="Helical" evidence="7">
    <location>
        <begin position="242"/>
        <end position="264"/>
    </location>
</feature>
<evidence type="ECO:0000313" key="9">
    <source>
        <dbReference type="EMBL" id="GAA1492009.1"/>
    </source>
</evidence>
<evidence type="ECO:0000256" key="2">
    <source>
        <dbReference type="ARBA" id="ARBA00022448"/>
    </source>
</evidence>
<keyword evidence="3 7" id="KW-0812">Transmembrane</keyword>
<dbReference type="PANTHER" id="PTHR23519">
    <property type="entry name" value="AUTOPHAGY-RELATED PROTEIN 22"/>
    <property type="match status" value="1"/>
</dbReference>
<feature type="domain" description="Major facilitator superfamily (MFS) profile" evidence="8">
    <location>
        <begin position="58"/>
        <end position="478"/>
    </location>
</feature>
<dbReference type="InterPro" id="IPR050495">
    <property type="entry name" value="ATG22/LtaA_families"/>
</dbReference>
<evidence type="ECO:0000256" key="6">
    <source>
        <dbReference type="SAM" id="MobiDB-lite"/>
    </source>
</evidence>
<feature type="transmembrane region" description="Helical" evidence="7">
    <location>
        <begin position="200"/>
        <end position="222"/>
    </location>
</feature>
<evidence type="ECO:0000256" key="1">
    <source>
        <dbReference type="ARBA" id="ARBA00004651"/>
    </source>
</evidence>
<accession>A0ABP4K0A6</accession>
<keyword evidence="10" id="KW-1185">Reference proteome</keyword>
<dbReference type="Proteomes" id="UP001501742">
    <property type="component" value="Unassembled WGS sequence"/>
</dbReference>
<dbReference type="EMBL" id="BAAAJX010000002">
    <property type="protein sequence ID" value="GAA1492009.1"/>
    <property type="molecule type" value="Genomic_DNA"/>
</dbReference>
<evidence type="ECO:0000256" key="4">
    <source>
        <dbReference type="ARBA" id="ARBA00022989"/>
    </source>
</evidence>
<comment type="caution">
    <text evidence="9">The sequence shown here is derived from an EMBL/GenBank/DDBJ whole genome shotgun (WGS) entry which is preliminary data.</text>
</comment>
<evidence type="ECO:0000256" key="5">
    <source>
        <dbReference type="ARBA" id="ARBA00023136"/>
    </source>
</evidence>
<dbReference type="InterPro" id="IPR024671">
    <property type="entry name" value="Atg22-like"/>
</dbReference>
<reference evidence="10" key="1">
    <citation type="journal article" date="2019" name="Int. J. Syst. Evol. Microbiol.">
        <title>The Global Catalogue of Microorganisms (GCM) 10K type strain sequencing project: providing services to taxonomists for standard genome sequencing and annotation.</title>
        <authorList>
            <consortium name="The Broad Institute Genomics Platform"/>
            <consortium name="The Broad Institute Genome Sequencing Center for Infectious Disease"/>
            <person name="Wu L."/>
            <person name="Ma J."/>
        </authorList>
    </citation>
    <scope>NUCLEOTIDE SEQUENCE [LARGE SCALE GENOMIC DNA]</scope>
    <source>
        <strain evidence="10">JCM 12140</strain>
    </source>
</reference>
<evidence type="ECO:0000256" key="3">
    <source>
        <dbReference type="ARBA" id="ARBA00022692"/>
    </source>
</evidence>
<keyword evidence="4 7" id="KW-1133">Transmembrane helix</keyword>
<dbReference type="InterPro" id="IPR036259">
    <property type="entry name" value="MFS_trans_sf"/>
</dbReference>
<sequence length="483" mass="49686">MPDTLLDTSADTRRRYGSAMTGTPTTAEAPPTPLRRRALLSWALWDWGSAAFNAVVTTFVFSTYLASRAFVDPALVAAEGSSSAAAAAVERELAHNAATVSTALTVAGIVVALVAPAIGRLADTSGHRKRSVFIATIGIVLSIVGMVFVAPAQPYLVLGAALIGIGTVAYEIACVGYNAMLGQVATGPKTGRVSAIGWAAGYFGGIVLLIVLLLLCIQDFGVDGKGGLLQLPATVATGQWDVRVAIGIAAVWLAVSSIPLFVVVPEAPADPSRRGSLWSAYADLGRDVARLWRTRRNVLAFLLASAVFRDGVGAVFTFGGIIAAQVFGFSPSGVIMFAIVANVVAGISTVVSGRLDDRFGSRPLIMVSLVGLSVFGTAVLFAGSAQASFWVLGLGLCMFVGPVQSSSRAYLAKLATPGREGELFGLYATTGRAASFIAPALFGLAVTISGSTRYGILGVVVVLVAGLVLMAFVRDEPAAAAAA</sequence>
<dbReference type="Gene3D" id="1.20.1250.20">
    <property type="entry name" value="MFS general substrate transporter like domains"/>
    <property type="match status" value="2"/>
</dbReference>
<dbReference type="InterPro" id="IPR020846">
    <property type="entry name" value="MFS_dom"/>
</dbReference>
<gene>
    <name evidence="9" type="ORF">GCM10009627_03550</name>
</gene>
<feature type="transmembrane region" description="Helical" evidence="7">
    <location>
        <begin position="44"/>
        <end position="66"/>
    </location>
</feature>
<feature type="transmembrane region" description="Helical" evidence="7">
    <location>
        <begin position="364"/>
        <end position="383"/>
    </location>
</feature>
<evidence type="ECO:0000313" key="10">
    <source>
        <dbReference type="Proteomes" id="UP001501742"/>
    </source>
</evidence>
<name>A0ABP4K0A6_9MICO</name>
<keyword evidence="5 7" id="KW-0472">Membrane</keyword>
<evidence type="ECO:0000259" key="8">
    <source>
        <dbReference type="PROSITE" id="PS50850"/>
    </source>
</evidence>
<dbReference type="PROSITE" id="PS50850">
    <property type="entry name" value="MFS"/>
    <property type="match status" value="1"/>
</dbReference>